<evidence type="ECO:0000256" key="1">
    <source>
        <dbReference type="ARBA" id="ARBA00005879"/>
    </source>
</evidence>
<dbReference type="FunFam" id="3.30.950.10:FF:000001">
    <property type="entry name" value="Siroheme synthase"/>
    <property type="match status" value="1"/>
</dbReference>
<evidence type="ECO:0000256" key="10">
    <source>
        <dbReference type="RuleBase" id="RU003960"/>
    </source>
</evidence>
<gene>
    <name evidence="12" type="primary">cobA</name>
    <name evidence="12" type="ORF">RAMLITH_14510</name>
</gene>
<dbReference type="InterPro" id="IPR014776">
    <property type="entry name" value="4pyrrole_Mease_sub2"/>
</dbReference>
<sequence length="279" mass="29581">MNSFVDLPTMLAACRASCGTVYLVGAGPGDPDLLTLRAARLLAQADAVVYDHLVGPEVMALVRPQARRIYVGKERSRHTVVQEDINTLLVRLARECDCVVRLKGGDPFVFGRGGEELQVLAAEGVPFEVVPGITAGCGVAAYAGIPLTHRDYAHSCVFVTGHLKDGSGDLDWAALARPRQTVVIYMGLAGLQRICKQLVAHGLPPDWPAAVVQQGTLLDQRVVAGTLATLPAAVDAAGLKSPCLTIVGEVVRLREQLAWFEPQGRFAAATETPSILTGA</sequence>
<dbReference type="SUPFAM" id="SSF53790">
    <property type="entry name" value="Tetrapyrrole methylase"/>
    <property type="match status" value="1"/>
</dbReference>
<keyword evidence="6" id="KW-0949">S-adenosyl-L-methionine</keyword>
<comment type="pathway">
    <text evidence="8">Porphyrin-containing compound metabolism; siroheme biosynthesis; precorrin-2 from uroporphyrinogen III: step 1/1.</text>
</comment>
<dbReference type="InterPro" id="IPR035996">
    <property type="entry name" value="4pyrrol_Methylase_sf"/>
</dbReference>
<dbReference type="AlphaFoldDB" id="A0A7X6DHC5"/>
<evidence type="ECO:0000256" key="6">
    <source>
        <dbReference type="ARBA" id="ARBA00022691"/>
    </source>
</evidence>
<evidence type="ECO:0000313" key="12">
    <source>
        <dbReference type="EMBL" id="NKE67038.1"/>
    </source>
</evidence>
<keyword evidence="7" id="KW-0627">Porphyrin biosynthesis</keyword>
<evidence type="ECO:0000256" key="5">
    <source>
        <dbReference type="ARBA" id="ARBA00022679"/>
    </source>
</evidence>
<dbReference type="NCBIfam" id="TIGR01469">
    <property type="entry name" value="cobA_cysG_Cterm"/>
    <property type="match status" value="1"/>
</dbReference>
<dbReference type="InterPro" id="IPR000878">
    <property type="entry name" value="4pyrrol_Mease"/>
</dbReference>
<evidence type="ECO:0000259" key="11">
    <source>
        <dbReference type="Pfam" id="PF00590"/>
    </source>
</evidence>
<dbReference type="Pfam" id="PF00590">
    <property type="entry name" value="TP_methylase"/>
    <property type="match status" value="1"/>
</dbReference>
<dbReference type="PROSITE" id="PS00840">
    <property type="entry name" value="SUMT_2"/>
    <property type="match status" value="1"/>
</dbReference>
<proteinExistence type="inferred from homology"/>
<keyword evidence="5 10" id="KW-0808">Transferase</keyword>
<dbReference type="InterPro" id="IPR006366">
    <property type="entry name" value="CobA/CysG_C"/>
</dbReference>
<dbReference type="PANTHER" id="PTHR45790">
    <property type="entry name" value="SIROHEME SYNTHASE-RELATED"/>
    <property type="match status" value="1"/>
</dbReference>
<organism evidence="12 13">
    <name type="scientific">Ramlibacter lithotrophicus</name>
    <dbReference type="NCBI Taxonomy" id="2606681"/>
    <lineage>
        <taxon>Bacteria</taxon>
        <taxon>Pseudomonadati</taxon>
        <taxon>Pseudomonadota</taxon>
        <taxon>Betaproteobacteria</taxon>
        <taxon>Burkholderiales</taxon>
        <taxon>Comamonadaceae</taxon>
        <taxon>Ramlibacter</taxon>
    </lineage>
</organism>
<dbReference type="PROSITE" id="PS00839">
    <property type="entry name" value="SUMT_1"/>
    <property type="match status" value="1"/>
</dbReference>
<dbReference type="Proteomes" id="UP000521868">
    <property type="component" value="Unassembled WGS sequence"/>
</dbReference>
<keyword evidence="3" id="KW-0169">Cobalamin biosynthesis</keyword>
<reference evidence="12 13" key="1">
    <citation type="journal article" date="2020" name="Nature">
        <title>Bacterial chemolithoautotrophy via manganese oxidation.</title>
        <authorList>
            <person name="Yu H."/>
            <person name="Leadbetter J.R."/>
        </authorList>
    </citation>
    <scope>NUCLEOTIDE SEQUENCE [LARGE SCALE GENOMIC DNA]</scope>
    <source>
        <strain evidence="12 13">RBP-1</strain>
    </source>
</reference>
<dbReference type="NCBIfam" id="NF004790">
    <property type="entry name" value="PRK06136.1"/>
    <property type="match status" value="1"/>
</dbReference>
<evidence type="ECO:0000256" key="3">
    <source>
        <dbReference type="ARBA" id="ARBA00022573"/>
    </source>
</evidence>
<name>A0A7X6DHC5_9BURK</name>
<comment type="similarity">
    <text evidence="1 10">Belongs to the precorrin methyltransferase family.</text>
</comment>
<dbReference type="RefSeq" id="WP_168108173.1">
    <property type="nucleotide sequence ID" value="NZ_VTOX01000005.1"/>
</dbReference>
<comment type="caution">
    <text evidence="12">The sequence shown here is derived from an EMBL/GenBank/DDBJ whole genome shotgun (WGS) entry which is preliminary data.</text>
</comment>
<dbReference type="CDD" id="cd11642">
    <property type="entry name" value="SUMT"/>
    <property type="match status" value="1"/>
</dbReference>
<dbReference type="GO" id="GO:0009236">
    <property type="term" value="P:cobalamin biosynthetic process"/>
    <property type="evidence" value="ECO:0007669"/>
    <property type="project" value="UniProtKB-KW"/>
</dbReference>
<dbReference type="FunFam" id="3.40.1010.10:FF:000001">
    <property type="entry name" value="Siroheme synthase"/>
    <property type="match status" value="1"/>
</dbReference>
<dbReference type="GO" id="GO:0032259">
    <property type="term" value="P:methylation"/>
    <property type="evidence" value="ECO:0007669"/>
    <property type="project" value="UniProtKB-KW"/>
</dbReference>
<dbReference type="Gene3D" id="3.40.1010.10">
    <property type="entry name" value="Cobalt-precorrin-4 Transmethylase, Domain 1"/>
    <property type="match status" value="1"/>
</dbReference>
<dbReference type="GO" id="GO:0004851">
    <property type="term" value="F:uroporphyrin-III C-methyltransferase activity"/>
    <property type="evidence" value="ECO:0007669"/>
    <property type="project" value="UniProtKB-EC"/>
</dbReference>
<evidence type="ECO:0000256" key="8">
    <source>
        <dbReference type="ARBA" id="ARBA00025705"/>
    </source>
</evidence>
<evidence type="ECO:0000256" key="2">
    <source>
        <dbReference type="ARBA" id="ARBA00012162"/>
    </source>
</evidence>
<dbReference type="InterPro" id="IPR050161">
    <property type="entry name" value="Siro_Cobalamin_biosynth"/>
</dbReference>
<dbReference type="Gene3D" id="3.30.950.10">
    <property type="entry name" value="Methyltransferase, Cobalt-precorrin-4 Transmethylase, Domain 2"/>
    <property type="match status" value="1"/>
</dbReference>
<keyword evidence="13" id="KW-1185">Reference proteome</keyword>
<dbReference type="InterPro" id="IPR014777">
    <property type="entry name" value="4pyrrole_Mease_sub1"/>
</dbReference>
<dbReference type="EC" id="2.1.1.107" evidence="2"/>
<evidence type="ECO:0000256" key="9">
    <source>
        <dbReference type="ARBA" id="ARBA00060548"/>
    </source>
</evidence>
<dbReference type="UniPathway" id="UPA00262">
    <property type="reaction ID" value="UER00211"/>
</dbReference>
<keyword evidence="4 10" id="KW-0489">Methyltransferase</keyword>
<dbReference type="EMBL" id="VTOX01000005">
    <property type="protein sequence ID" value="NKE67038.1"/>
    <property type="molecule type" value="Genomic_DNA"/>
</dbReference>
<accession>A0A7X6DHC5</accession>
<dbReference type="GO" id="GO:0019354">
    <property type="term" value="P:siroheme biosynthetic process"/>
    <property type="evidence" value="ECO:0007669"/>
    <property type="project" value="UniProtKB-UniPathway"/>
</dbReference>
<evidence type="ECO:0000256" key="7">
    <source>
        <dbReference type="ARBA" id="ARBA00023244"/>
    </source>
</evidence>
<evidence type="ECO:0000313" key="13">
    <source>
        <dbReference type="Proteomes" id="UP000521868"/>
    </source>
</evidence>
<dbReference type="PANTHER" id="PTHR45790:SF1">
    <property type="entry name" value="SIROHEME SYNTHASE"/>
    <property type="match status" value="1"/>
</dbReference>
<comment type="pathway">
    <text evidence="9">Cofactor biosynthesis; adenosylcobalamin biosynthesis; precorrin-2 from uroporphyrinogen III: step 1/1.</text>
</comment>
<feature type="domain" description="Tetrapyrrole methylase" evidence="11">
    <location>
        <begin position="20"/>
        <end position="230"/>
    </location>
</feature>
<dbReference type="InterPro" id="IPR003043">
    <property type="entry name" value="Uropor_MeTrfase_CS"/>
</dbReference>
<evidence type="ECO:0000256" key="4">
    <source>
        <dbReference type="ARBA" id="ARBA00022603"/>
    </source>
</evidence>
<protein>
    <recommendedName>
        <fullName evidence="2">uroporphyrinogen-III C-methyltransferase</fullName>
        <ecNumber evidence="2">2.1.1.107</ecNumber>
    </recommendedName>
</protein>